<dbReference type="Pfam" id="PF13884">
    <property type="entry name" value="Peptidase_S74"/>
    <property type="match status" value="1"/>
</dbReference>
<dbReference type="InterPro" id="IPR030392">
    <property type="entry name" value="S74_ICA"/>
</dbReference>
<name>A0A1Y5F306_9BACT</name>
<dbReference type="InterPro" id="IPR036388">
    <property type="entry name" value="WH-like_DNA-bd_sf"/>
</dbReference>
<comment type="caution">
    <text evidence="2">The sequence shown here is derived from an EMBL/GenBank/DDBJ whole genome shotgun (WGS) entry which is preliminary data.</text>
</comment>
<protein>
    <recommendedName>
        <fullName evidence="1">Peptidase S74 domain-containing protein</fullName>
    </recommendedName>
</protein>
<dbReference type="Proteomes" id="UP000196531">
    <property type="component" value="Unassembled WGS sequence"/>
</dbReference>
<dbReference type="AlphaFoldDB" id="A0A1Y5F306"/>
<accession>A0A1Y5F306</accession>
<evidence type="ECO:0000313" key="2">
    <source>
        <dbReference type="EMBL" id="OUR93613.1"/>
    </source>
</evidence>
<gene>
    <name evidence="2" type="ORF">A9Q84_19280</name>
</gene>
<dbReference type="Gene3D" id="1.10.10.10">
    <property type="entry name" value="Winged helix-like DNA-binding domain superfamily/Winged helix DNA-binding domain"/>
    <property type="match status" value="1"/>
</dbReference>
<dbReference type="EMBL" id="MAAO01000015">
    <property type="protein sequence ID" value="OUR93613.1"/>
    <property type="molecule type" value="Genomic_DNA"/>
</dbReference>
<sequence length="144" mass="16676">MSNEKDQDKKEYNFGEIKEFNLQEIEEEVLNESIYLDVFAGSDVRFKENIAPLKDAMNGVLSLNTYTYDYKTEEFPENDFSAANQIGVMAQDVERVFPQAVKTDSKGMKHVNYSMLTPILLEAVKDLHEKLEDQQKIIEELKNK</sequence>
<dbReference type="PROSITE" id="PS51688">
    <property type="entry name" value="ICA"/>
    <property type="match status" value="1"/>
</dbReference>
<proteinExistence type="predicted"/>
<evidence type="ECO:0000259" key="1">
    <source>
        <dbReference type="PROSITE" id="PS51688"/>
    </source>
</evidence>
<reference evidence="3" key="1">
    <citation type="journal article" date="2017" name="Proc. Natl. Acad. Sci. U.S.A.">
        <title>Simulation of Deepwater Horizon oil plume reveals substrate specialization within a complex community of hydrocarbon-degraders.</title>
        <authorList>
            <person name="Hu P."/>
            <person name="Dubinsky E.A."/>
            <person name="Probst A.J."/>
            <person name="Wang J."/>
            <person name="Sieber C.M.K."/>
            <person name="Tom L.M."/>
            <person name="Gardinali P."/>
            <person name="Banfield J.F."/>
            <person name="Atlas R.M."/>
            <person name="Andersen G.L."/>
        </authorList>
    </citation>
    <scope>NUCLEOTIDE SEQUENCE [LARGE SCALE GENOMIC DNA]</scope>
</reference>
<evidence type="ECO:0000313" key="3">
    <source>
        <dbReference type="Proteomes" id="UP000196531"/>
    </source>
</evidence>
<feature type="domain" description="Peptidase S74" evidence="1">
    <location>
        <begin position="42"/>
        <end position="138"/>
    </location>
</feature>
<organism evidence="2 3">
    <name type="scientific">Halobacteriovorax marinus</name>
    <dbReference type="NCBI Taxonomy" id="97084"/>
    <lineage>
        <taxon>Bacteria</taxon>
        <taxon>Pseudomonadati</taxon>
        <taxon>Bdellovibrionota</taxon>
        <taxon>Bacteriovoracia</taxon>
        <taxon>Bacteriovoracales</taxon>
        <taxon>Halobacteriovoraceae</taxon>
        <taxon>Halobacteriovorax</taxon>
    </lineage>
</organism>